<dbReference type="OrthoDB" id="9968046at2"/>
<comment type="caution">
    <text evidence="1">The sequence shown here is derived from an EMBL/GenBank/DDBJ whole genome shotgun (WGS) entry which is preliminary data.</text>
</comment>
<name>A0A4R1R4C3_HYDET</name>
<protein>
    <submittedName>
        <fullName evidence="1">Uncharacterized protein</fullName>
    </submittedName>
</protein>
<reference evidence="1 2" key="1">
    <citation type="submission" date="2019-03" db="EMBL/GenBank/DDBJ databases">
        <title>Genomic Encyclopedia of Type Strains, Phase IV (KMG-IV): sequencing the most valuable type-strain genomes for metagenomic binning, comparative biology and taxonomic classification.</title>
        <authorList>
            <person name="Goeker M."/>
        </authorList>
    </citation>
    <scope>NUCLEOTIDE SEQUENCE [LARGE SCALE GENOMIC DNA]</scope>
    <source>
        <strain evidence="1 2">LX-B</strain>
    </source>
</reference>
<dbReference type="AlphaFoldDB" id="A0A4R1R4C3"/>
<dbReference type="EMBL" id="SLUN01000036">
    <property type="protein sequence ID" value="TCL60250.1"/>
    <property type="molecule type" value="Genomic_DNA"/>
</dbReference>
<dbReference type="Proteomes" id="UP000295008">
    <property type="component" value="Unassembled WGS sequence"/>
</dbReference>
<accession>A0A4R1R4C3</accession>
<keyword evidence="2" id="KW-1185">Reference proteome</keyword>
<proteinExistence type="predicted"/>
<organism evidence="1 2">
    <name type="scientific">Hydrogenispora ethanolica</name>
    <dbReference type="NCBI Taxonomy" id="1082276"/>
    <lineage>
        <taxon>Bacteria</taxon>
        <taxon>Bacillati</taxon>
        <taxon>Bacillota</taxon>
        <taxon>Hydrogenispora</taxon>
    </lineage>
</organism>
<evidence type="ECO:0000313" key="1">
    <source>
        <dbReference type="EMBL" id="TCL60250.1"/>
    </source>
</evidence>
<sequence length="134" mass="15337">MVLIGQDDILLALKRFKGIAKQDLLASETIPQAEFRRTHAAARREIYAQLINMIEQSGLEKACVFAFNEYQNLLDTQDEIDPMKKGHLQALEIFFQIIGVKKEQLKKFKMEQIHPDQVIDTLIGASSLTYTQTQ</sequence>
<dbReference type="RefSeq" id="WP_132016371.1">
    <property type="nucleotide sequence ID" value="NZ_SLUN01000036.1"/>
</dbReference>
<gene>
    <name evidence="1" type="ORF">EDC14_10362</name>
</gene>
<evidence type="ECO:0000313" key="2">
    <source>
        <dbReference type="Proteomes" id="UP000295008"/>
    </source>
</evidence>